<dbReference type="InterPro" id="IPR003607">
    <property type="entry name" value="HD/PDEase_dom"/>
</dbReference>
<comment type="function">
    <text evidence="6">Specifically hydrolyzes the second messenger cGMP, which is a key regulator of many important physiological processes. Highly specific: compared to other members of the cyclic nucleotide phosphodiesterase family, has the highest affinity and selectivity for cGMP. Specifically regulates natriuretic-peptide-dependent cGMP signaling in heart, acting as a regulator of cardiac hypertrophy in myocytes and muscle. Does not regulate nitric oxide-dependent cGMP in heart. Additional experiments are required to confirm whether its ability to hydrolyze natriuretic-peptide-dependent cGMP is specific to heart or is a general feature of the protein. In brain, involved in cognitive function, such as learning and long-term memory.</text>
</comment>
<dbReference type="Pfam" id="PF00233">
    <property type="entry name" value="PDEase_I"/>
    <property type="match status" value="1"/>
</dbReference>
<keyword evidence="13" id="KW-1185">Reference proteome</keyword>
<comment type="catalytic activity">
    <reaction evidence="1">
        <text>3',5'-cyclic GMP + H2O = GMP + H(+)</text>
        <dbReference type="Rhea" id="RHEA:16957"/>
        <dbReference type="ChEBI" id="CHEBI:15377"/>
        <dbReference type="ChEBI" id="CHEBI:15378"/>
        <dbReference type="ChEBI" id="CHEBI:57746"/>
        <dbReference type="ChEBI" id="CHEBI:58115"/>
        <dbReference type="EC" id="3.1.4.35"/>
    </reaction>
</comment>
<dbReference type="AlphaFoldDB" id="A0A662YQ39"/>
<comment type="pathway">
    <text evidence="5">Purine metabolism; 3',5'-cyclic GMP degradation; GMP from 3',5'-cyclic GMP: step 1/1.</text>
</comment>
<comment type="similarity">
    <text evidence="7">Belongs to the cyclic nucleotide phosphodiesterase family. PDE9 subfamily.</text>
</comment>
<dbReference type="InterPro" id="IPR002073">
    <property type="entry name" value="PDEase_catalytic_dom"/>
</dbReference>
<feature type="region of interest" description="Disordered" evidence="10">
    <location>
        <begin position="932"/>
        <end position="992"/>
    </location>
</feature>
<feature type="binding site" evidence="8">
    <location>
        <position position="836"/>
    </location>
    <ligand>
        <name>Zn(2+)</name>
        <dbReference type="ChEBI" id="CHEBI:29105"/>
        <label>1</label>
    </ligand>
</feature>
<dbReference type="CDD" id="cd00077">
    <property type="entry name" value="HDc"/>
    <property type="match status" value="1"/>
</dbReference>
<dbReference type="EMBL" id="SCEB01000628">
    <property type="protein sequence ID" value="RXM98612.1"/>
    <property type="molecule type" value="Genomic_DNA"/>
</dbReference>
<dbReference type="PRINTS" id="PR00387">
    <property type="entry name" value="PDIESTERASE1"/>
</dbReference>
<evidence type="ECO:0000313" key="12">
    <source>
        <dbReference type="EMBL" id="RXM98612.1"/>
    </source>
</evidence>
<comment type="caution">
    <text evidence="12">The sequence shown here is derived from an EMBL/GenBank/DDBJ whole genome shotgun (WGS) entry which is preliminary data.</text>
</comment>
<dbReference type="InterPro" id="IPR023088">
    <property type="entry name" value="PDEase"/>
</dbReference>
<evidence type="ECO:0000256" key="3">
    <source>
        <dbReference type="ARBA" id="ARBA00022723"/>
    </source>
</evidence>
<accession>A0A662YQ39</accession>
<keyword evidence="3 8" id="KW-0479">Metal-binding</keyword>
<reference evidence="12 13" key="1">
    <citation type="submission" date="2019-01" db="EMBL/GenBank/DDBJ databases">
        <title>Draft Genome and Complete Hox-Cluster Characterization of the Sterlet Sturgeon (Acipenser ruthenus).</title>
        <authorList>
            <person name="Wei Q."/>
        </authorList>
    </citation>
    <scope>NUCLEOTIDE SEQUENCE [LARGE SCALE GENOMIC DNA]</scope>
    <source>
        <strain evidence="12">WHYD16114868_AA</strain>
        <tissue evidence="12">Blood</tissue>
    </source>
</reference>
<dbReference type="FunFam" id="1.10.1300.10:FF:000006">
    <property type="entry name" value="Phosphodiesterase 9A"/>
    <property type="match status" value="1"/>
</dbReference>
<dbReference type="GO" id="GO:0007165">
    <property type="term" value="P:signal transduction"/>
    <property type="evidence" value="ECO:0007669"/>
    <property type="project" value="InterPro"/>
</dbReference>
<dbReference type="InterPro" id="IPR036971">
    <property type="entry name" value="PDEase_catalytic_dom_sf"/>
</dbReference>
<protein>
    <recommendedName>
        <fullName evidence="9">Phosphodiesterase</fullName>
        <ecNumber evidence="9">3.1.4.-</ecNumber>
    </recommendedName>
</protein>
<evidence type="ECO:0000313" key="13">
    <source>
        <dbReference type="Proteomes" id="UP000289886"/>
    </source>
</evidence>
<dbReference type="PANTHER" id="PTHR11347">
    <property type="entry name" value="CYCLIC NUCLEOTIDE PHOSPHODIESTERASE"/>
    <property type="match status" value="1"/>
</dbReference>
<feature type="binding site" evidence="8">
    <location>
        <position position="726"/>
    </location>
    <ligand>
        <name>Zn(2+)</name>
        <dbReference type="ChEBI" id="CHEBI:29105"/>
        <label>1</label>
    </ligand>
</feature>
<evidence type="ECO:0000256" key="8">
    <source>
        <dbReference type="PIRSR" id="PIRSR623088-3"/>
    </source>
</evidence>
<evidence type="ECO:0000256" key="1">
    <source>
        <dbReference type="ARBA" id="ARBA00000583"/>
    </source>
</evidence>
<feature type="domain" description="PDEase" evidence="11">
    <location>
        <begin position="698"/>
        <end position="931"/>
    </location>
</feature>
<keyword evidence="2" id="KW-0140">cGMP</keyword>
<dbReference type="GO" id="GO:0047555">
    <property type="term" value="F:3',5'-cyclic-GMP phosphodiesterase activity"/>
    <property type="evidence" value="ECO:0007669"/>
    <property type="project" value="UniProtKB-EC"/>
</dbReference>
<sequence>MTSKVIYVTVNGRPEQAEFPADCPAQDVKDLFRAAAEAGPHDILKLYNTKGNIINISPKLEPNSPQSRYKLEVVAADCNSEPLGKGQYAVPQHKRQGSDSTLYHSTRDRAQTACSTTAQETGLRQYVLPQHKRQGSDSMLYHSTRDRAQTACSTTAQETGLRQHALPQHKRQGSDSMLYHSTRDRAQTACSTTAQETGLRQHALPQHKRQGSDSMLYHSTRDRAQTACSTTAQETGLRQHALPQHKRQGSDSMLYHSTRDRAQTACSTTAQETGLRQHALPQHKRQGSDSMLYHSTRDRAQTACSTTAQETGLRQHALPQHKRQGSDSMLYHSTRDRAQTACSTTAQETGLRQHALPQHKRQGSDSMLYHSTRDRAQTACSTTAQETGLRQHALPQHKRQGSDSMLYHSTRDRAQTACSTTAQETGLRQHALPQHKRQGSDSMLYHSTRDRAQTACSTTAQETGLRQHALPQHKRQGSDSMLYHSTRDRAQTACSTTAQETGLRQHALPQHKRQGSDSMLYHSTRDRAQTACSTTAQETGSELAVALGFDLSVMEKRLQSLEKKILGEAGETPSIVYEMKNQVESFREKLESVEHLSWLGLFKELSSTGTHKPSPFYHKRALRKTREECERVRENFLQMSTLEVTEEVRQYLKTPTFDNWQWEDAEIMVLLQLMYTDLDFITTFHIELEVLQQFLYEMYGLIWLTDLRSKIDEIDLLTMLTSAVCHDLDHTGYNNAYQINARTELALRYNDISPLENHHCAVAFEILEKPENNIFRNLTTEQYKRIREGMIKCILATDMTRHNEILNQFKSILPVFDFSNKDHKDKLMMTMIKVSDISNEARPMDVAEPWLDCLLQEFFNQSDMEKLEGLPVSPFMDRDKVTKPSSQTGFIRFVLFPLFMELANLFPNLEQHIIDPVRKALDYYTEMEKALEKEKKEKQNRAQSEKAAKEKSMTTSQLEPKKPANGNLPKPGGSSTTKPKPPAAPTLKHINK</sequence>
<comment type="cofactor">
    <cofactor evidence="9">
        <name>a divalent metal cation</name>
        <dbReference type="ChEBI" id="CHEBI:60240"/>
    </cofactor>
    <text evidence="9">Binds 2 divalent metal cations per subunit. Site 1 may preferentially bind zinc ions, while site 2 has a preference for magnesium and/or manganese ions.</text>
</comment>
<evidence type="ECO:0000256" key="10">
    <source>
        <dbReference type="SAM" id="MobiDB-lite"/>
    </source>
</evidence>
<evidence type="ECO:0000256" key="2">
    <source>
        <dbReference type="ARBA" id="ARBA00022535"/>
    </source>
</evidence>
<feature type="binding site" evidence="8">
    <location>
        <position position="727"/>
    </location>
    <ligand>
        <name>Zn(2+)</name>
        <dbReference type="ChEBI" id="CHEBI:29105"/>
        <label>2</label>
    </ligand>
</feature>
<organism evidence="12 13">
    <name type="scientific">Acipenser ruthenus</name>
    <name type="common">Sterlet sturgeon</name>
    <dbReference type="NCBI Taxonomy" id="7906"/>
    <lineage>
        <taxon>Eukaryota</taxon>
        <taxon>Metazoa</taxon>
        <taxon>Chordata</taxon>
        <taxon>Craniata</taxon>
        <taxon>Vertebrata</taxon>
        <taxon>Euteleostomi</taxon>
        <taxon>Actinopterygii</taxon>
        <taxon>Chondrostei</taxon>
        <taxon>Acipenseriformes</taxon>
        <taxon>Acipenseridae</taxon>
        <taxon>Acipenser</taxon>
    </lineage>
</organism>
<dbReference type="GO" id="GO:0046872">
    <property type="term" value="F:metal ion binding"/>
    <property type="evidence" value="ECO:0007669"/>
    <property type="project" value="UniProtKB-KW"/>
</dbReference>
<evidence type="ECO:0000256" key="4">
    <source>
        <dbReference type="ARBA" id="ARBA00022801"/>
    </source>
</evidence>
<evidence type="ECO:0000259" key="11">
    <source>
        <dbReference type="PROSITE" id="PS51845"/>
    </source>
</evidence>
<feature type="binding site" evidence="8">
    <location>
        <position position="727"/>
    </location>
    <ligand>
        <name>Zn(2+)</name>
        <dbReference type="ChEBI" id="CHEBI:29105"/>
        <label>1</label>
    </ligand>
</feature>
<feature type="compositionally biased region" description="Basic and acidic residues" evidence="10">
    <location>
        <begin position="932"/>
        <end position="952"/>
    </location>
</feature>
<name>A0A662YQ39_ACIRT</name>
<evidence type="ECO:0000256" key="9">
    <source>
        <dbReference type="RuleBase" id="RU363067"/>
    </source>
</evidence>
<evidence type="ECO:0000256" key="7">
    <source>
        <dbReference type="ARBA" id="ARBA00061167"/>
    </source>
</evidence>
<keyword evidence="4 9" id="KW-0378">Hydrolase</keyword>
<evidence type="ECO:0000256" key="5">
    <source>
        <dbReference type="ARBA" id="ARBA00037913"/>
    </source>
</evidence>
<proteinExistence type="inferred from homology"/>
<dbReference type="InterPro" id="IPR023174">
    <property type="entry name" value="PDEase_CS"/>
</dbReference>
<dbReference type="PROSITE" id="PS00126">
    <property type="entry name" value="PDEASE_I_1"/>
    <property type="match status" value="1"/>
</dbReference>
<dbReference type="Proteomes" id="UP000289886">
    <property type="component" value="Unassembled WGS sequence"/>
</dbReference>
<dbReference type="EC" id="3.1.4.-" evidence="9"/>
<dbReference type="PROSITE" id="PS51845">
    <property type="entry name" value="PDEASE_I_2"/>
    <property type="match status" value="1"/>
</dbReference>
<gene>
    <name evidence="12" type="ORF">EOD39_12923</name>
</gene>
<dbReference type="SUPFAM" id="SSF109604">
    <property type="entry name" value="HD-domain/PDEase-like"/>
    <property type="match status" value="1"/>
</dbReference>
<evidence type="ECO:0000256" key="6">
    <source>
        <dbReference type="ARBA" id="ARBA00058791"/>
    </source>
</evidence>
<dbReference type="Gene3D" id="1.10.1300.10">
    <property type="entry name" value="3'5'-cyclic nucleotide phosphodiesterase, catalytic domain"/>
    <property type="match status" value="1"/>
</dbReference>